<keyword evidence="3" id="KW-1185">Reference proteome</keyword>
<comment type="caution">
    <text evidence="2">The sequence shown here is derived from an EMBL/GenBank/DDBJ whole genome shotgun (WGS) entry which is preliminary data.</text>
</comment>
<accession>A0A811RY22</accession>
<feature type="region of interest" description="Disordered" evidence="1">
    <location>
        <begin position="141"/>
        <end position="160"/>
    </location>
</feature>
<reference evidence="2" key="1">
    <citation type="submission" date="2020-10" db="EMBL/GenBank/DDBJ databases">
        <authorList>
            <person name="Han B."/>
            <person name="Lu T."/>
            <person name="Zhao Q."/>
            <person name="Huang X."/>
            <person name="Zhao Y."/>
        </authorList>
    </citation>
    <scope>NUCLEOTIDE SEQUENCE</scope>
</reference>
<proteinExistence type="predicted"/>
<evidence type="ECO:0000313" key="3">
    <source>
        <dbReference type="Proteomes" id="UP000604825"/>
    </source>
</evidence>
<feature type="region of interest" description="Disordered" evidence="1">
    <location>
        <begin position="175"/>
        <end position="195"/>
    </location>
</feature>
<dbReference type="EMBL" id="CAJGYO010000017">
    <property type="protein sequence ID" value="CAD6334041.1"/>
    <property type="molecule type" value="Genomic_DNA"/>
</dbReference>
<organism evidence="2 3">
    <name type="scientific">Miscanthus lutarioriparius</name>
    <dbReference type="NCBI Taxonomy" id="422564"/>
    <lineage>
        <taxon>Eukaryota</taxon>
        <taxon>Viridiplantae</taxon>
        <taxon>Streptophyta</taxon>
        <taxon>Embryophyta</taxon>
        <taxon>Tracheophyta</taxon>
        <taxon>Spermatophyta</taxon>
        <taxon>Magnoliopsida</taxon>
        <taxon>Liliopsida</taxon>
        <taxon>Poales</taxon>
        <taxon>Poaceae</taxon>
        <taxon>PACMAD clade</taxon>
        <taxon>Panicoideae</taxon>
        <taxon>Andropogonodae</taxon>
        <taxon>Andropogoneae</taxon>
        <taxon>Saccharinae</taxon>
        <taxon>Miscanthus</taxon>
    </lineage>
</organism>
<evidence type="ECO:0000256" key="1">
    <source>
        <dbReference type="SAM" id="MobiDB-lite"/>
    </source>
</evidence>
<sequence>MGSNGDDVGEKCDRTSVPHGANFNHLETVDELPEELKQQVEAKFNAVLWAFLQSCTKDRRDKVTQYKEPDFSELITSTSSAPATPEVRTNEPKYDDIVDPYPTHANYATMMDDHKNVIDNNLLATMNMIMARFDKLERKTTDGNQSGVASSSKQPEFGMPLNFYDNQGLYAAANKGKSASSALETNKAGLASSAPSSQLVIYDQNSA</sequence>
<evidence type="ECO:0000313" key="2">
    <source>
        <dbReference type="EMBL" id="CAD6334041.1"/>
    </source>
</evidence>
<gene>
    <name evidence="2" type="ORF">NCGR_LOCUS58139</name>
</gene>
<dbReference type="Proteomes" id="UP000604825">
    <property type="component" value="Unassembled WGS sequence"/>
</dbReference>
<feature type="compositionally biased region" description="Polar residues" evidence="1">
    <location>
        <begin position="142"/>
        <end position="154"/>
    </location>
</feature>
<name>A0A811RY22_9POAL</name>
<dbReference type="AlphaFoldDB" id="A0A811RY22"/>
<protein>
    <submittedName>
        <fullName evidence="2">Uncharacterized protein</fullName>
    </submittedName>
</protein>